<organism evidence="1">
    <name type="scientific">marine sediment metagenome</name>
    <dbReference type="NCBI Taxonomy" id="412755"/>
    <lineage>
        <taxon>unclassified sequences</taxon>
        <taxon>metagenomes</taxon>
        <taxon>ecological metagenomes</taxon>
    </lineage>
</organism>
<dbReference type="AlphaFoldDB" id="X1R5S0"/>
<dbReference type="EMBL" id="BARW01011718">
    <property type="protein sequence ID" value="GAI75893.1"/>
    <property type="molecule type" value="Genomic_DNA"/>
</dbReference>
<name>X1R5S0_9ZZZZ</name>
<accession>X1R5S0</accession>
<evidence type="ECO:0000313" key="1">
    <source>
        <dbReference type="EMBL" id="GAI75893.1"/>
    </source>
</evidence>
<gene>
    <name evidence="1" type="ORF">S12H4_22466</name>
</gene>
<sequence>MLESKYKRCTSFYVDGPPPWKASPGPMRAKYEPERKQLVEKLRREAYRVKEEEIFFSDEVALTVTYARAQKARDPANIIGGIADALTIAINRALNLNNPSLYRSQSISYRQFTIIMGMNA</sequence>
<comment type="caution">
    <text evidence="1">The sequence shown here is derived from an EMBL/GenBank/DDBJ whole genome shotgun (WGS) entry which is preliminary data.</text>
</comment>
<protein>
    <submittedName>
        <fullName evidence="1">Uncharacterized protein</fullName>
    </submittedName>
</protein>
<proteinExistence type="predicted"/>
<reference evidence="1" key="1">
    <citation type="journal article" date="2014" name="Front. Microbiol.">
        <title>High frequency of phylogenetically diverse reductive dehalogenase-homologous genes in deep subseafloor sedimentary metagenomes.</title>
        <authorList>
            <person name="Kawai M."/>
            <person name="Futagami T."/>
            <person name="Toyoda A."/>
            <person name="Takaki Y."/>
            <person name="Nishi S."/>
            <person name="Hori S."/>
            <person name="Arai W."/>
            <person name="Tsubouchi T."/>
            <person name="Morono Y."/>
            <person name="Uchiyama I."/>
            <person name="Ito T."/>
            <person name="Fujiyama A."/>
            <person name="Inagaki F."/>
            <person name="Takami H."/>
        </authorList>
    </citation>
    <scope>NUCLEOTIDE SEQUENCE</scope>
    <source>
        <strain evidence="1">Expedition CK06-06</strain>
    </source>
</reference>